<keyword evidence="1" id="KW-0812">Transmembrane</keyword>
<dbReference type="EMBL" id="CAKKNS010000008">
    <property type="protein sequence ID" value="CAH0417286.1"/>
    <property type="molecule type" value="Genomic_DNA"/>
</dbReference>
<evidence type="ECO:0000256" key="1">
    <source>
        <dbReference type="SAM" id="Phobius"/>
    </source>
</evidence>
<reference evidence="2 3" key="1">
    <citation type="submission" date="2021-11" db="EMBL/GenBank/DDBJ databases">
        <authorList>
            <person name="Depoorter E."/>
        </authorList>
    </citation>
    <scope>NUCLEOTIDE SEQUENCE [LARGE SCALE GENOMIC DNA]</scope>
    <source>
        <strain evidence="2 3">LMG 24289</strain>
    </source>
</reference>
<comment type="caution">
    <text evidence="2">The sequence shown here is derived from an EMBL/GenBank/DDBJ whole genome shotgun (WGS) entry which is preliminary data.</text>
</comment>
<proteinExistence type="predicted"/>
<evidence type="ECO:0000313" key="3">
    <source>
        <dbReference type="Proteomes" id="UP000789707"/>
    </source>
</evidence>
<feature type="transmembrane region" description="Helical" evidence="1">
    <location>
        <begin position="6"/>
        <end position="24"/>
    </location>
</feature>
<keyword evidence="1" id="KW-0472">Membrane</keyword>
<keyword evidence="3" id="KW-1185">Reference proteome</keyword>
<keyword evidence="1" id="KW-1133">Transmembrane helix</keyword>
<evidence type="ECO:0008006" key="4">
    <source>
        <dbReference type="Google" id="ProtNLM"/>
    </source>
</evidence>
<evidence type="ECO:0000313" key="2">
    <source>
        <dbReference type="EMBL" id="CAH0417286.1"/>
    </source>
</evidence>
<dbReference type="RefSeq" id="WP_230097317.1">
    <property type="nucleotide sequence ID" value="NZ_CAKKNS010000008.1"/>
</dbReference>
<organism evidence="2 3">
    <name type="scientific">Periweissella fabaria</name>
    <dbReference type="NCBI Taxonomy" id="546157"/>
    <lineage>
        <taxon>Bacteria</taxon>
        <taxon>Bacillati</taxon>
        <taxon>Bacillota</taxon>
        <taxon>Bacilli</taxon>
        <taxon>Lactobacillales</taxon>
        <taxon>Lactobacillaceae</taxon>
        <taxon>Periweissella</taxon>
    </lineage>
</organism>
<dbReference type="Proteomes" id="UP000789707">
    <property type="component" value="Unassembled WGS sequence"/>
</dbReference>
<sequence length="108" mass="11813">MNKKGLSIIAGVIGSLGIAAVIGGKSAQEKSNAKTHAALISKIHDEFTSYGKIEGTWINHETETYFTNNTKYTVYNGGVTLRKNGELEQYRLKIDAQSLAVILQEKIL</sequence>
<protein>
    <recommendedName>
        <fullName evidence="4">PepSY domain-containing protein</fullName>
    </recommendedName>
</protein>
<gene>
    <name evidence="2" type="ORF">WFA24289_01618</name>
</gene>
<accession>A0ABM8Z7M5</accession>
<name>A0ABM8Z7M5_9LACO</name>